<evidence type="ECO:0000256" key="3">
    <source>
        <dbReference type="SAM" id="MobiDB-lite"/>
    </source>
</evidence>
<evidence type="ECO:0000256" key="1">
    <source>
        <dbReference type="ARBA" id="ARBA00007198"/>
    </source>
</evidence>
<dbReference type="AlphaFoldDB" id="A0A1I3W5N4"/>
<protein>
    <submittedName>
        <fullName evidence="4">Nitrogenase-associated protein</fullName>
    </submittedName>
</protein>
<organism evidence="4 5">
    <name type="scientific">Methylocapsa palsarum</name>
    <dbReference type="NCBI Taxonomy" id="1612308"/>
    <lineage>
        <taxon>Bacteria</taxon>
        <taxon>Pseudomonadati</taxon>
        <taxon>Pseudomonadota</taxon>
        <taxon>Alphaproteobacteria</taxon>
        <taxon>Hyphomicrobiales</taxon>
        <taxon>Beijerinckiaceae</taxon>
        <taxon>Methylocapsa</taxon>
    </lineage>
</organism>
<evidence type="ECO:0000313" key="4">
    <source>
        <dbReference type="EMBL" id="SFK01721.1"/>
    </source>
</evidence>
<dbReference type="EMBL" id="FOSN01000001">
    <property type="protein sequence ID" value="SFK01721.1"/>
    <property type="molecule type" value="Genomic_DNA"/>
</dbReference>
<keyword evidence="5" id="KW-1185">Reference proteome</keyword>
<gene>
    <name evidence="4" type="ORF">SAMN05444581_101310</name>
</gene>
<dbReference type="Pfam" id="PF03960">
    <property type="entry name" value="ArsC"/>
    <property type="match status" value="1"/>
</dbReference>
<comment type="similarity">
    <text evidence="1 2">Belongs to the ArsC family.</text>
</comment>
<dbReference type="STRING" id="1612308.SAMN05444581_101310"/>
<dbReference type="PROSITE" id="PS51353">
    <property type="entry name" value="ARSC"/>
    <property type="match status" value="1"/>
</dbReference>
<reference evidence="4 5" key="1">
    <citation type="submission" date="2016-10" db="EMBL/GenBank/DDBJ databases">
        <authorList>
            <person name="de Groot N.N."/>
        </authorList>
    </citation>
    <scope>NUCLEOTIDE SEQUENCE [LARGE SCALE GENOMIC DNA]</scope>
    <source>
        <strain evidence="4 5">NE2</strain>
    </source>
</reference>
<evidence type="ECO:0000256" key="2">
    <source>
        <dbReference type="PROSITE-ProRule" id="PRU01282"/>
    </source>
</evidence>
<proteinExistence type="inferred from homology"/>
<feature type="compositionally biased region" description="Basic and acidic residues" evidence="3">
    <location>
        <begin position="165"/>
        <end position="180"/>
    </location>
</feature>
<dbReference type="SUPFAM" id="SSF52833">
    <property type="entry name" value="Thioredoxin-like"/>
    <property type="match status" value="1"/>
</dbReference>
<dbReference type="InterPro" id="IPR006503">
    <property type="entry name" value="Nase-assoc"/>
</dbReference>
<evidence type="ECO:0000313" key="5">
    <source>
        <dbReference type="Proteomes" id="UP000198755"/>
    </source>
</evidence>
<dbReference type="Proteomes" id="UP000198755">
    <property type="component" value="Unassembled WGS sequence"/>
</dbReference>
<dbReference type="Gene3D" id="3.40.30.10">
    <property type="entry name" value="Glutaredoxin"/>
    <property type="match status" value="1"/>
</dbReference>
<feature type="region of interest" description="Disordered" evidence="3">
    <location>
        <begin position="154"/>
        <end position="180"/>
    </location>
</feature>
<accession>A0A1I3W5N4</accession>
<dbReference type="InterPro" id="IPR036249">
    <property type="entry name" value="Thioredoxin-like_sf"/>
</dbReference>
<dbReference type="InterPro" id="IPR006660">
    <property type="entry name" value="Arsenate_reductase-like"/>
</dbReference>
<name>A0A1I3W5N4_9HYPH</name>
<dbReference type="NCBIfam" id="TIGR01616">
    <property type="entry name" value="nitro_assoc"/>
    <property type="match status" value="1"/>
</dbReference>
<sequence length="180" mass="19091">MSNEAATRLYCSGLVCVKPSDRSFRVATIIFYEKPGCKTNSQQKRLLENAGHIVVARNLLAQSWTPESLRPYFGDAAPASWFNASAPAVKSGAVDPAAMAPEAALAALAAHPILIRRPLLEVEGKRSAGFGGALIASLLAGFEGGLTTERCTRSTAARPCANEFSPRRGDPPTADHPEDL</sequence>